<feature type="signal peptide" evidence="1">
    <location>
        <begin position="1"/>
        <end position="22"/>
    </location>
</feature>
<feature type="domain" description="Gliding motility protein SprA N-terminal" evidence="2">
    <location>
        <begin position="48"/>
        <end position="336"/>
    </location>
</feature>
<dbReference type="EMBL" id="DXGG01000010">
    <property type="protein sequence ID" value="HIW86702.1"/>
    <property type="molecule type" value="Genomic_DNA"/>
</dbReference>
<sequence>MSFFVGRHITHLLFVAFVFSFASVTAQTDSLRYSIDSDSDSPLYLQTPENVTSSVEYDPVKNEYVLIKRVGDLVIEKRILSFSEYQNYDMDKMISDYWKNRSATAKVSAGSTEGVLGNLIPQLRVNSELFETIFGGQTIDIRPSGNAELKFGIINNRNENLALSENQRSVTSFDFDMNFQLNVMAQIGTAINFNFNYNTEATFDFENELKLKYEGKEDDIVQLIEGGNISFALPLTLIQGSQSLFGARTKLKFGNLTLDAVFSQQKSESSTVTVQGGAQMQEFNFKADDYDENRHFFIAQYFYDNYNNAMSTLPIINSNVVITKIEVWRTNIGSAVTNNRNLVAFADLGESKPYGQNPSIELPGGSVLPDQKRSNRLLDVIDVNTLRSINNISSYLQSLGFVSGQNYEKVESARKLSSSEYTFNSRLGFISLTQALRADQVLAVAFRYQIVGDTTTYQVGEFSDEGVADPNTLVVKLLKSSSLNVRNPMWKLMMKNVYRLDAYQISEEDFRLNILYQADEDGVQTGYFRDGEKSGTPLLQVFGLDRMDNQQNMYPDGVFDFL</sequence>
<protein>
    <submittedName>
        <fullName evidence="3">Cell surface protein SprA</fullName>
    </submittedName>
</protein>
<gene>
    <name evidence="3" type="primary">sprA</name>
    <name evidence="3" type="ORF">IAC47_00285</name>
</gene>
<proteinExistence type="predicted"/>
<reference evidence="3" key="1">
    <citation type="journal article" date="2021" name="PeerJ">
        <title>Extensive microbial diversity within the chicken gut microbiome revealed by metagenomics and culture.</title>
        <authorList>
            <person name="Gilroy R."/>
            <person name="Ravi A."/>
            <person name="Getino M."/>
            <person name="Pursley I."/>
            <person name="Horton D.L."/>
            <person name="Alikhan N.F."/>
            <person name="Baker D."/>
            <person name="Gharbi K."/>
            <person name="Hall N."/>
            <person name="Watson M."/>
            <person name="Adriaenssens E.M."/>
            <person name="Foster-Nyarko E."/>
            <person name="Jarju S."/>
            <person name="Secka A."/>
            <person name="Antonio M."/>
            <person name="Oren A."/>
            <person name="Chaudhuri R.R."/>
            <person name="La Ragione R."/>
            <person name="Hildebrand F."/>
            <person name="Pallen M.J."/>
        </authorList>
    </citation>
    <scope>NUCLEOTIDE SEQUENCE</scope>
    <source>
        <strain evidence="3">Gambia16-930</strain>
    </source>
</reference>
<dbReference type="Pfam" id="PF14349">
    <property type="entry name" value="SprA_N"/>
    <property type="match status" value="1"/>
</dbReference>
<dbReference type="InterPro" id="IPR025684">
    <property type="entry name" value="SprA_N_dom"/>
</dbReference>
<evidence type="ECO:0000256" key="1">
    <source>
        <dbReference type="SAM" id="SignalP"/>
    </source>
</evidence>
<dbReference type="Proteomes" id="UP000824267">
    <property type="component" value="Unassembled WGS sequence"/>
</dbReference>
<dbReference type="NCBIfam" id="TIGR04189">
    <property type="entry name" value="surface_SprA"/>
    <property type="match status" value="1"/>
</dbReference>
<evidence type="ECO:0000313" key="3">
    <source>
        <dbReference type="EMBL" id="HIW86702.1"/>
    </source>
</evidence>
<keyword evidence="1" id="KW-0732">Signal</keyword>
<comment type="caution">
    <text evidence="3">The sequence shown here is derived from an EMBL/GenBank/DDBJ whole genome shotgun (WGS) entry which is preliminary data.</text>
</comment>
<dbReference type="AlphaFoldDB" id="A0A9D1RFL7"/>
<dbReference type="InterPro" id="IPR026377">
    <property type="entry name" value="Cell_surface_SprA"/>
</dbReference>
<evidence type="ECO:0000259" key="2">
    <source>
        <dbReference type="Pfam" id="PF14349"/>
    </source>
</evidence>
<name>A0A9D1RFL7_9BACT</name>
<feature type="chain" id="PRO_5038460588" evidence="1">
    <location>
        <begin position="23"/>
        <end position="562"/>
    </location>
</feature>
<organism evidence="3 4">
    <name type="scientific">Candidatus Onthomorpha intestinigallinarum</name>
    <dbReference type="NCBI Taxonomy" id="2840880"/>
    <lineage>
        <taxon>Bacteria</taxon>
        <taxon>Pseudomonadati</taxon>
        <taxon>Bacteroidota</taxon>
        <taxon>Bacteroidia</taxon>
        <taxon>Bacteroidales</taxon>
        <taxon>Candidatus Onthomorpha</taxon>
    </lineage>
</organism>
<reference evidence="3" key="2">
    <citation type="submission" date="2021-04" db="EMBL/GenBank/DDBJ databases">
        <authorList>
            <person name="Gilroy R."/>
        </authorList>
    </citation>
    <scope>NUCLEOTIDE SEQUENCE</scope>
    <source>
        <strain evidence="3">Gambia16-930</strain>
    </source>
</reference>
<accession>A0A9D1RFL7</accession>
<feature type="non-terminal residue" evidence="3">
    <location>
        <position position="562"/>
    </location>
</feature>
<evidence type="ECO:0000313" key="4">
    <source>
        <dbReference type="Proteomes" id="UP000824267"/>
    </source>
</evidence>